<feature type="transmembrane region" description="Helical" evidence="3">
    <location>
        <begin position="811"/>
        <end position="831"/>
    </location>
</feature>
<dbReference type="InterPro" id="IPR027815">
    <property type="entry name" value="CSC1/OSCA1-like_cyt"/>
</dbReference>
<dbReference type="VEuPathDB" id="CryptoDB:Vbra_10761"/>
<dbReference type="PANTHER" id="PTHR13018:SF5">
    <property type="entry name" value="RE44586P"/>
    <property type="match status" value="1"/>
</dbReference>
<dbReference type="Pfam" id="PF14703">
    <property type="entry name" value="PHM7_cyt"/>
    <property type="match status" value="1"/>
</dbReference>
<dbReference type="GO" id="GO:0005886">
    <property type="term" value="C:plasma membrane"/>
    <property type="evidence" value="ECO:0007669"/>
    <property type="project" value="TreeGrafter"/>
</dbReference>
<feature type="transmembrane region" description="Helical" evidence="3">
    <location>
        <begin position="193"/>
        <end position="217"/>
    </location>
</feature>
<reference evidence="5 6" key="1">
    <citation type="submission" date="2014-11" db="EMBL/GenBank/DDBJ databases">
        <authorList>
            <person name="Zhu J."/>
            <person name="Qi W."/>
            <person name="Song R."/>
        </authorList>
    </citation>
    <scope>NUCLEOTIDE SEQUENCE [LARGE SCALE GENOMIC DNA]</scope>
</reference>
<feature type="transmembrane region" description="Helical" evidence="3">
    <location>
        <begin position="767"/>
        <end position="791"/>
    </location>
</feature>
<evidence type="ECO:0000256" key="1">
    <source>
        <dbReference type="SAM" id="Coils"/>
    </source>
</evidence>
<feature type="compositionally biased region" description="Low complexity" evidence="2">
    <location>
        <begin position="20"/>
        <end position="30"/>
    </location>
</feature>
<evidence type="ECO:0000256" key="2">
    <source>
        <dbReference type="SAM" id="MobiDB-lite"/>
    </source>
</evidence>
<dbReference type="GO" id="GO:0005227">
    <property type="term" value="F:calcium-activated cation channel activity"/>
    <property type="evidence" value="ECO:0007669"/>
    <property type="project" value="InterPro"/>
</dbReference>
<dbReference type="EMBL" id="CDMY01000007">
    <property type="protein sequence ID" value="CEL91601.1"/>
    <property type="molecule type" value="Genomic_DNA"/>
</dbReference>
<dbReference type="Proteomes" id="UP000041254">
    <property type="component" value="Unassembled WGS sequence"/>
</dbReference>
<feature type="transmembrane region" description="Helical" evidence="3">
    <location>
        <begin position="274"/>
        <end position="296"/>
    </location>
</feature>
<feature type="region of interest" description="Disordered" evidence="2">
    <location>
        <begin position="1109"/>
        <end position="1150"/>
    </location>
</feature>
<sequence>MAPKSDAQPGATGDTEAKQAHGAATAPAAREAAKVDDKKPHGGEREAKDDVAEVAVNVDVSLQEKAKRDDAAAGGAAPKKEDDVPFMPLKEGDDTDPSAIVLQPLVAEGEPVLPVGETGSRRGSGGSSASPVWRRKRSMDMVDPYQAADLAVAKRHLVNSSCTDADDKWMHPVVTEVQELGQFGVGVQLYFEFLWHLALVFFLMFVLTIPNLTFFSVGNMLHDGKAMFKIERTFIANIGKRPTIVPGTSPAKARELIQNRPVTVGFFDLEIKNVTVACGVFDGLAILLLLGWVWWFRLRRIKEVVKENDEDNVTPGDFSILCSNLPRHLGDDHNNYEKLMKSHFLQFCGGQWGEPIQAVMNYEAPKDSVVAVVLAREYNGHVRKHAHVGQLMHQLNLMKARQREGVKVNEKRMEAIEDKIRNKREHLKAKQKITEEEREVCMAFVTFNREDDKENILDWYAWSRVWLLKYLQQEYLKFKGRRIRVEQAPEPSNILWQNLDFEKWKRAYRVCLTTLLTIVLLLLCGGLIAYSKEVAAMNIDVPEEGHAWRLTINTPSRTQFIICDLQFFSDYDCRNPVNDVTELPANREWSYAADGDLFRTMSGVPVPPSANGLTCNGEGYFESDGSEKSGWISVEFDKEMSARCVALNASDAVRGMTATVETCETVQVDPSEPPTYVCTKVQNIQEGSFSAGINRFSFTSLMHPALEQCGDVSLTDHLTIAEAKQLEERDQTRSDYYVSCYCGIHKFDIASDPDLQSMCASYLKNTVTLVVLGVAAACLIVAINVVLKVTLKQLSNWEKPFFMSQLLRSRIVKVFVAQWLNTGVIVLLLNMRLGNKSFYLGPTKIGGEFGDFVPEWYIKVGMSVLLTIMVNVVSPHGIAFAMLPLRPLFRMCGKRSAKIQADLNKVFTNPSFDLDVRYAQTLQTVWVVLMYSSGMPLLYLAASACCFFTFCCDKFVLLWGSRRPPSFDHIVATTAITTLPLASVLHNVVAVFMFGHGTIFPSDPLLIGTTKDPPVDKEEPYSYFWDGASNLTENLLHLRDRVFTMAGFVQVVILAVFAISYVVAWLSFLFRGVKLFCTSCLRRYLVPKKLWEGLSPDPKHHHISEAYIMSPRKGSKESNPDAAEVKASASKRKQSEAKSDSKRQSEVAPTITEGTFVDNLPVMTRGDLVVSYRMEDNPDYKGAWRAIMEADTETRRESMATRRESAQTGRESGQPDSQRALEPEAAEVETSE</sequence>
<accession>A0A0G4E8S6</accession>
<feature type="region of interest" description="Disordered" evidence="2">
    <location>
        <begin position="1"/>
        <end position="86"/>
    </location>
</feature>
<feature type="transmembrane region" description="Helical" evidence="3">
    <location>
        <begin position="937"/>
        <end position="958"/>
    </location>
</feature>
<feature type="compositionally biased region" description="Basic and acidic residues" evidence="2">
    <location>
        <begin position="1192"/>
        <end position="1205"/>
    </location>
</feature>
<organism evidence="5 6">
    <name type="scientific">Vitrella brassicaformis (strain CCMP3155)</name>
    <dbReference type="NCBI Taxonomy" id="1169540"/>
    <lineage>
        <taxon>Eukaryota</taxon>
        <taxon>Sar</taxon>
        <taxon>Alveolata</taxon>
        <taxon>Colpodellida</taxon>
        <taxon>Vitrellaceae</taxon>
        <taxon>Vitrella</taxon>
    </lineage>
</organism>
<keyword evidence="3" id="KW-0472">Membrane</keyword>
<evidence type="ECO:0000259" key="4">
    <source>
        <dbReference type="Pfam" id="PF14703"/>
    </source>
</evidence>
<dbReference type="PANTHER" id="PTHR13018">
    <property type="entry name" value="PROBABLE MEMBRANE PROTEIN DUF221-RELATED"/>
    <property type="match status" value="1"/>
</dbReference>
<feature type="domain" description="CSC1/OSCA1-like cytosolic" evidence="4">
    <location>
        <begin position="317"/>
        <end position="498"/>
    </location>
</feature>
<evidence type="ECO:0000313" key="6">
    <source>
        <dbReference type="Proteomes" id="UP000041254"/>
    </source>
</evidence>
<dbReference type="OrthoDB" id="424187at2759"/>
<feature type="compositionally biased region" description="Basic and acidic residues" evidence="2">
    <location>
        <begin position="1133"/>
        <end position="1145"/>
    </location>
</feature>
<feature type="transmembrane region" description="Helical" evidence="3">
    <location>
        <begin position="856"/>
        <end position="885"/>
    </location>
</feature>
<keyword evidence="3" id="KW-0812">Transmembrane</keyword>
<dbReference type="AlphaFoldDB" id="A0A0G4E8S6"/>
<dbReference type="InParanoid" id="A0A0G4E8S6"/>
<feature type="transmembrane region" description="Helical" evidence="3">
    <location>
        <begin position="1042"/>
        <end position="1070"/>
    </location>
</feature>
<keyword evidence="6" id="KW-1185">Reference proteome</keyword>
<name>A0A0G4E8S6_VITBC</name>
<protein>
    <recommendedName>
        <fullName evidence="4">CSC1/OSCA1-like cytosolic domain-containing protein</fullName>
    </recommendedName>
</protein>
<feature type="coiled-coil region" evidence="1">
    <location>
        <begin position="406"/>
        <end position="433"/>
    </location>
</feature>
<keyword evidence="3" id="KW-1133">Transmembrane helix</keyword>
<feature type="transmembrane region" description="Helical" evidence="3">
    <location>
        <begin position="970"/>
        <end position="994"/>
    </location>
</feature>
<feature type="transmembrane region" description="Helical" evidence="3">
    <location>
        <begin position="507"/>
        <end position="530"/>
    </location>
</feature>
<evidence type="ECO:0000256" key="3">
    <source>
        <dbReference type="SAM" id="Phobius"/>
    </source>
</evidence>
<keyword evidence="1" id="KW-0175">Coiled coil</keyword>
<proteinExistence type="predicted"/>
<feature type="region of interest" description="Disordered" evidence="2">
    <location>
        <begin position="1191"/>
        <end position="1232"/>
    </location>
</feature>
<feature type="compositionally biased region" description="Basic and acidic residues" evidence="2">
    <location>
        <begin position="31"/>
        <end position="51"/>
    </location>
</feature>
<feature type="compositionally biased region" description="Basic and acidic residues" evidence="2">
    <location>
        <begin position="62"/>
        <end position="71"/>
    </location>
</feature>
<evidence type="ECO:0000313" key="5">
    <source>
        <dbReference type="EMBL" id="CEL91601.1"/>
    </source>
</evidence>
<dbReference type="InterPro" id="IPR045122">
    <property type="entry name" value="Csc1-like"/>
</dbReference>
<feature type="compositionally biased region" description="Polar residues" evidence="2">
    <location>
        <begin position="1206"/>
        <end position="1217"/>
    </location>
</feature>
<gene>
    <name evidence="5" type="ORF">Vbra_10761</name>
</gene>
<dbReference type="STRING" id="1169540.A0A0G4E8S6"/>
<feature type="region of interest" description="Disordered" evidence="2">
    <location>
        <begin position="114"/>
        <end position="133"/>
    </location>
</feature>